<proteinExistence type="predicted"/>
<dbReference type="EMBL" id="CASHTH010001844">
    <property type="protein sequence ID" value="CAI8020746.1"/>
    <property type="molecule type" value="Genomic_DNA"/>
</dbReference>
<dbReference type="Proteomes" id="UP001174909">
    <property type="component" value="Unassembled WGS sequence"/>
</dbReference>
<dbReference type="AlphaFoldDB" id="A0AA35S200"/>
<evidence type="ECO:0000259" key="1">
    <source>
        <dbReference type="PROSITE" id="PS50853"/>
    </source>
</evidence>
<dbReference type="InterPro" id="IPR013783">
    <property type="entry name" value="Ig-like_fold"/>
</dbReference>
<name>A0AA35S200_GEOBA</name>
<dbReference type="SUPFAM" id="SSF49265">
    <property type="entry name" value="Fibronectin type III"/>
    <property type="match status" value="1"/>
</dbReference>
<organism evidence="2 3">
    <name type="scientific">Geodia barretti</name>
    <name type="common">Barrett's horny sponge</name>
    <dbReference type="NCBI Taxonomy" id="519541"/>
    <lineage>
        <taxon>Eukaryota</taxon>
        <taxon>Metazoa</taxon>
        <taxon>Porifera</taxon>
        <taxon>Demospongiae</taxon>
        <taxon>Heteroscleromorpha</taxon>
        <taxon>Tetractinellida</taxon>
        <taxon>Astrophorina</taxon>
        <taxon>Geodiidae</taxon>
        <taxon>Geodia</taxon>
    </lineage>
</organism>
<evidence type="ECO:0000313" key="3">
    <source>
        <dbReference type="Proteomes" id="UP001174909"/>
    </source>
</evidence>
<sequence length="331" mass="37150">MDKVRYEFNHFDMALKHRLHELLLNVESEANIQRKALQEQLDRLEVSQGDSETSVVQASMILQMQDYSYLHQAEHIISSMKNQLDDEDVPTYQNSIAMGNIPLHINPSFLEAISSLGVVGGGRQPTELQVNVENGVVRLSWGKPDDPTIRQYEIEYEMVDRESDIGTKSPVESSPISVKVKATVMEKTIDKLIPGKRYNFRIRSLNTAGWGRWSEITTCLYPRFPLTIQYTGEIVEVVILTDGLYCITAGGAKAADGNTKKGGQGAIIEAKFLLNKMDKLIMLCEECRARSDRARVGEGELSWRSTRSETSSLLPGEVEVHVDMIPRTMTG</sequence>
<dbReference type="InterPro" id="IPR036116">
    <property type="entry name" value="FN3_sf"/>
</dbReference>
<dbReference type="Pfam" id="PF00041">
    <property type="entry name" value="fn3"/>
    <property type="match status" value="1"/>
</dbReference>
<gene>
    <name evidence="2" type="ORF">GBAR_LOCUS12381</name>
</gene>
<dbReference type="CDD" id="cd00063">
    <property type="entry name" value="FN3"/>
    <property type="match status" value="1"/>
</dbReference>
<feature type="domain" description="Fibronectin type-III" evidence="1">
    <location>
        <begin position="124"/>
        <end position="224"/>
    </location>
</feature>
<dbReference type="InterPro" id="IPR003961">
    <property type="entry name" value="FN3_dom"/>
</dbReference>
<dbReference type="Gene3D" id="2.60.40.10">
    <property type="entry name" value="Immunoglobulins"/>
    <property type="match status" value="1"/>
</dbReference>
<evidence type="ECO:0000313" key="2">
    <source>
        <dbReference type="EMBL" id="CAI8020746.1"/>
    </source>
</evidence>
<dbReference type="PROSITE" id="PS50853">
    <property type="entry name" value="FN3"/>
    <property type="match status" value="1"/>
</dbReference>
<dbReference type="SMART" id="SM00060">
    <property type="entry name" value="FN3"/>
    <property type="match status" value="1"/>
</dbReference>
<accession>A0AA35S200</accession>
<comment type="caution">
    <text evidence="2">The sequence shown here is derived from an EMBL/GenBank/DDBJ whole genome shotgun (WGS) entry which is preliminary data.</text>
</comment>
<protein>
    <recommendedName>
        <fullName evidence="1">Fibronectin type-III domain-containing protein</fullName>
    </recommendedName>
</protein>
<reference evidence="2" key="1">
    <citation type="submission" date="2023-03" db="EMBL/GenBank/DDBJ databases">
        <authorList>
            <person name="Steffen K."/>
            <person name="Cardenas P."/>
        </authorList>
    </citation>
    <scope>NUCLEOTIDE SEQUENCE</scope>
</reference>
<keyword evidence="3" id="KW-1185">Reference proteome</keyword>